<dbReference type="Gene3D" id="1.25.40.390">
    <property type="match status" value="1"/>
</dbReference>
<keyword evidence="5" id="KW-0998">Cell outer membrane</keyword>
<comment type="caution">
    <text evidence="8">The sequence shown here is derived from an EMBL/GenBank/DDBJ whole genome shotgun (WGS) entry which is preliminary data.</text>
</comment>
<evidence type="ECO:0000256" key="4">
    <source>
        <dbReference type="ARBA" id="ARBA00023136"/>
    </source>
</evidence>
<evidence type="ECO:0000256" key="3">
    <source>
        <dbReference type="ARBA" id="ARBA00022729"/>
    </source>
</evidence>
<dbReference type="PROSITE" id="PS51257">
    <property type="entry name" value="PROKAR_LIPOPROTEIN"/>
    <property type="match status" value="1"/>
</dbReference>
<reference evidence="8" key="1">
    <citation type="submission" date="2023-06" db="EMBL/GenBank/DDBJ databases">
        <title>Genomic of Agaribacillus aureum.</title>
        <authorList>
            <person name="Wang G."/>
        </authorList>
    </citation>
    <scope>NUCLEOTIDE SEQUENCE</scope>
    <source>
        <strain evidence="8">BMA12</strain>
    </source>
</reference>
<dbReference type="InterPro" id="IPR033985">
    <property type="entry name" value="SusD-like_N"/>
</dbReference>
<evidence type="ECO:0000256" key="2">
    <source>
        <dbReference type="ARBA" id="ARBA00006275"/>
    </source>
</evidence>
<comment type="subcellular location">
    <subcellularLocation>
        <location evidence="1">Cell outer membrane</location>
    </subcellularLocation>
</comment>
<evidence type="ECO:0000259" key="7">
    <source>
        <dbReference type="Pfam" id="PF14322"/>
    </source>
</evidence>
<feature type="domain" description="SusD-like N-terminal" evidence="7">
    <location>
        <begin position="46"/>
        <end position="219"/>
    </location>
</feature>
<comment type="similarity">
    <text evidence="2">Belongs to the SusD family.</text>
</comment>
<sequence>MKNIKIYIFLCLWLASMGCDDNLDLAPVSQLGQNSFYNTEDDYTAAINAAYSSLRSSGQFGDIVLFGDIRSDNTVPVLSGSVTTRTDFDEFSLNAANPRIQSTWQNTYNGIARTNGILVRIDEATIDEAFKNLVKGEALFLRGLMYFNLVRIYGDVPLVLNEISPEEAFQVGQNDANDIYTQIISDLTAAASLLPAIHSDDIGRATNIAANALLGRVYLTLGDFPQTVTTLRKVTAQSPSIVNLLSNYADVFDIANEYNQEIIFAVRWTNDGQNGNGFNFGFANVNEPDNKATPDVYDEYETGDLRRDLTWDATISTADTILVKYGFAPAGQGESDWPVIRYADVLLMLSEALNEEGYVSNGEAFDLLNQIRARAGLGSLTSVEVPDQAAFRLAIEHERRMELAGEGHRWFDLVRTGRFMDVMNGKGFNVEPRHRVFPIPQREIDNVNDPTILSQNTGY</sequence>
<evidence type="ECO:0000313" key="9">
    <source>
        <dbReference type="Proteomes" id="UP001172083"/>
    </source>
</evidence>
<dbReference type="SUPFAM" id="SSF48452">
    <property type="entry name" value="TPR-like"/>
    <property type="match status" value="1"/>
</dbReference>
<dbReference type="RefSeq" id="WP_346761569.1">
    <property type="nucleotide sequence ID" value="NZ_JAUJEB010000008.1"/>
</dbReference>
<dbReference type="EMBL" id="JAUJEB010000008">
    <property type="protein sequence ID" value="MDN5216232.1"/>
    <property type="molecule type" value="Genomic_DNA"/>
</dbReference>
<dbReference type="Pfam" id="PF07980">
    <property type="entry name" value="SusD_RagB"/>
    <property type="match status" value="1"/>
</dbReference>
<evidence type="ECO:0000313" key="8">
    <source>
        <dbReference type="EMBL" id="MDN5216232.1"/>
    </source>
</evidence>
<feature type="domain" description="RagB/SusD" evidence="6">
    <location>
        <begin position="331"/>
        <end position="459"/>
    </location>
</feature>
<keyword evidence="4" id="KW-0472">Membrane</keyword>
<evidence type="ECO:0000256" key="1">
    <source>
        <dbReference type="ARBA" id="ARBA00004442"/>
    </source>
</evidence>
<protein>
    <submittedName>
        <fullName evidence="8">RagB/SusD family nutrient uptake outer membrane protein</fullName>
    </submittedName>
</protein>
<evidence type="ECO:0000259" key="6">
    <source>
        <dbReference type="Pfam" id="PF07980"/>
    </source>
</evidence>
<keyword evidence="3" id="KW-0732">Signal</keyword>
<dbReference type="InterPro" id="IPR011990">
    <property type="entry name" value="TPR-like_helical_dom_sf"/>
</dbReference>
<dbReference type="Pfam" id="PF14322">
    <property type="entry name" value="SusD-like_3"/>
    <property type="match status" value="1"/>
</dbReference>
<accession>A0ABT8LEP7</accession>
<proteinExistence type="inferred from homology"/>
<dbReference type="CDD" id="cd08977">
    <property type="entry name" value="SusD"/>
    <property type="match status" value="1"/>
</dbReference>
<dbReference type="InterPro" id="IPR012944">
    <property type="entry name" value="SusD_RagB_dom"/>
</dbReference>
<dbReference type="Proteomes" id="UP001172083">
    <property type="component" value="Unassembled WGS sequence"/>
</dbReference>
<gene>
    <name evidence="8" type="ORF">QQ020_29460</name>
</gene>
<keyword evidence="9" id="KW-1185">Reference proteome</keyword>
<name>A0ABT8LEP7_9BACT</name>
<organism evidence="8 9">
    <name type="scientific">Agaribacillus aureus</name>
    <dbReference type="NCBI Taxonomy" id="3051825"/>
    <lineage>
        <taxon>Bacteria</taxon>
        <taxon>Pseudomonadati</taxon>
        <taxon>Bacteroidota</taxon>
        <taxon>Cytophagia</taxon>
        <taxon>Cytophagales</taxon>
        <taxon>Splendidivirgaceae</taxon>
        <taxon>Agaribacillus</taxon>
    </lineage>
</organism>
<evidence type="ECO:0000256" key="5">
    <source>
        <dbReference type="ARBA" id="ARBA00023237"/>
    </source>
</evidence>